<dbReference type="GO" id="GO:0015074">
    <property type="term" value="P:DNA integration"/>
    <property type="evidence" value="ECO:0007669"/>
    <property type="project" value="InterPro"/>
</dbReference>
<reference evidence="4" key="1">
    <citation type="submission" date="2013-12" db="EMBL/GenBank/DDBJ databases">
        <title>Genome sequences of Streptococcus thermophilus strains MTH17CL396 and M17PTZA496 isolated from Fontina cheese in Valle d'Aosta region (Italy).</title>
        <authorList>
            <person name="Treu L."/>
            <person name="Giacomini A."/>
            <person name="Corich V."/>
            <person name="Vendramin V."/>
            <person name="Bovo B."/>
        </authorList>
    </citation>
    <scope>NUCLEOTIDE SEQUENCE [LARGE SCALE GENOMIC DNA]</scope>
    <source>
        <strain evidence="4">M17PTZA496</strain>
    </source>
</reference>
<proteinExistence type="predicted"/>
<evidence type="ECO:0000259" key="2">
    <source>
        <dbReference type="Pfam" id="PF13333"/>
    </source>
</evidence>
<sequence>MEQAIVDYIDYYNNKHIKVKLKGLGPVQYRTKSWKGYNKLDTKLREIVERFIMARRKFDKQFKNSAVKLILEEGYSVKEVSQELEVHANSLYRWVQEVEEYGESAFPGNGTALANAQHKIKLLEKENRYLQEELELLKKFRVFLKRSK</sequence>
<dbReference type="HOGENOM" id="CLU_1757846_0_0_9"/>
<name>A0A0E2QIB2_STRTR</name>
<gene>
    <name evidence="3" type="ORF">X841_04255</name>
</gene>
<dbReference type="EMBL" id="AZJT01000029">
    <property type="protein sequence ID" value="ETW90402.1"/>
    <property type="molecule type" value="Genomic_DNA"/>
</dbReference>
<dbReference type="GO" id="GO:0006313">
    <property type="term" value="P:DNA transposition"/>
    <property type="evidence" value="ECO:0007669"/>
    <property type="project" value="InterPro"/>
</dbReference>
<dbReference type="AlphaFoldDB" id="A0A0E2QIB2"/>
<feature type="coiled-coil region" evidence="1">
    <location>
        <begin position="113"/>
        <end position="140"/>
    </location>
</feature>
<comment type="caution">
    <text evidence="3">The sequence shown here is derived from an EMBL/GenBank/DDBJ whole genome shotgun (WGS) entry which is preliminary data.</text>
</comment>
<dbReference type="Proteomes" id="UP000024559">
    <property type="component" value="Chromosome"/>
</dbReference>
<evidence type="ECO:0000256" key="1">
    <source>
        <dbReference type="SAM" id="Coils"/>
    </source>
</evidence>
<dbReference type="GO" id="GO:0003677">
    <property type="term" value="F:DNA binding"/>
    <property type="evidence" value="ECO:0007669"/>
    <property type="project" value="InterPro"/>
</dbReference>
<dbReference type="InterPro" id="IPR009057">
    <property type="entry name" value="Homeodomain-like_sf"/>
</dbReference>
<dbReference type="InterPro" id="IPR002514">
    <property type="entry name" value="Transposase_8"/>
</dbReference>
<protein>
    <submittedName>
        <fullName evidence="3">Transposase</fullName>
    </submittedName>
</protein>
<evidence type="ECO:0000313" key="3">
    <source>
        <dbReference type="EMBL" id="ETW90402.1"/>
    </source>
</evidence>
<evidence type="ECO:0000313" key="4">
    <source>
        <dbReference type="Proteomes" id="UP000024559"/>
    </source>
</evidence>
<dbReference type="Gene3D" id="1.10.10.60">
    <property type="entry name" value="Homeodomain-like"/>
    <property type="match status" value="1"/>
</dbReference>
<dbReference type="InterPro" id="IPR001584">
    <property type="entry name" value="Integrase_cat-core"/>
</dbReference>
<feature type="domain" description="Integrase catalytic" evidence="2">
    <location>
        <begin position="1"/>
        <end position="33"/>
    </location>
</feature>
<keyword evidence="1" id="KW-0175">Coiled coil</keyword>
<accession>A0A0E2QIB2</accession>
<dbReference type="Pfam" id="PF01527">
    <property type="entry name" value="HTH_Tnp_1"/>
    <property type="match status" value="1"/>
</dbReference>
<dbReference type="SUPFAM" id="SSF46689">
    <property type="entry name" value="Homeodomain-like"/>
    <property type="match status" value="1"/>
</dbReference>
<dbReference type="GO" id="GO:0004803">
    <property type="term" value="F:transposase activity"/>
    <property type="evidence" value="ECO:0007669"/>
    <property type="project" value="InterPro"/>
</dbReference>
<dbReference type="Pfam" id="PF13333">
    <property type="entry name" value="rve_2"/>
    <property type="match status" value="1"/>
</dbReference>
<dbReference type="PATRIC" id="fig|1433289.7.peg.858"/>
<organism evidence="3 4">
    <name type="scientific">Streptococcus thermophilus M17PTZA496</name>
    <dbReference type="NCBI Taxonomy" id="1433289"/>
    <lineage>
        <taxon>Bacteria</taxon>
        <taxon>Bacillati</taxon>
        <taxon>Bacillota</taxon>
        <taxon>Bacilli</taxon>
        <taxon>Lactobacillales</taxon>
        <taxon>Streptococcaceae</taxon>
        <taxon>Streptococcus</taxon>
    </lineage>
</organism>